<dbReference type="InterPro" id="IPR000276">
    <property type="entry name" value="GPCR_Rhodpsn"/>
</dbReference>
<dbReference type="GO" id="GO:0004930">
    <property type="term" value="F:G protein-coupled receptor activity"/>
    <property type="evidence" value="ECO:0007669"/>
    <property type="project" value="InterPro"/>
</dbReference>
<evidence type="ECO:0000313" key="7">
    <source>
        <dbReference type="EMBL" id="OWA52611.1"/>
    </source>
</evidence>
<dbReference type="PROSITE" id="PS50262">
    <property type="entry name" value="G_PROTEIN_RECEP_F1_2"/>
    <property type="match status" value="1"/>
</dbReference>
<dbReference type="SUPFAM" id="SSF81321">
    <property type="entry name" value="Family A G protein-coupled receptor-like"/>
    <property type="match status" value="1"/>
</dbReference>
<name>A0A9X6RMG5_HYPEX</name>
<dbReference type="AlphaFoldDB" id="A0A9X6RMG5"/>
<feature type="transmembrane region" description="Helical" evidence="5">
    <location>
        <begin position="151"/>
        <end position="168"/>
    </location>
</feature>
<feature type="transmembrane region" description="Helical" evidence="5">
    <location>
        <begin position="35"/>
        <end position="59"/>
    </location>
</feature>
<evidence type="ECO:0000256" key="4">
    <source>
        <dbReference type="ARBA" id="ARBA00023136"/>
    </source>
</evidence>
<evidence type="ECO:0000256" key="3">
    <source>
        <dbReference type="ARBA" id="ARBA00022989"/>
    </source>
</evidence>
<keyword evidence="8" id="KW-1185">Reference proteome</keyword>
<feature type="domain" description="G-protein coupled receptors family 1 profile" evidence="6">
    <location>
        <begin position="50"/>
        <end position="273"/>
    </location>
</feature>
<dbReference type="PANTHER" id="PTHR45698">
    <property type="entry name" value="TRACE AMINE-ASSOCIATED RECEPTOR 19N-RELATED"/>
    <property type="match status" value="1"/>
</dbReference>
<sequence>MFNSSAFNWSSSAKNISENNQTAWRFHSERSSLTVWFATFVAFSLFGILTNGILFSVIIRSRALRSGAGLLILHVLANGFVENAVHNPIHGILIYGDNVWFVRPHGICTYVHVLMGFTQFANNWAEASLAVNRLVAVIFPFAYKVWSTRKVTGMMIVLSWLISVASYLPNCFGVGGQFYATEQGQCTVQIFNKFGSFLVAVAVYVPYGIVGIITVFLFLFMYVRGFGGYRGRGAPWRPGSQQDVLYRRRLTVTNMLLMSFLFDVMCAVPLPIFLASFPSVYAGNPLLRLWLRSCLALQYPITPVMTSHILKTVSYLLHMSALSGDSVRVQ</sequence>
<gene>
    <name evidence="7" type="ORF">BV898_17059</name>
</gene>
<evidence type="ECO:0000313" key="8">
    <source>
        <dbReference type="Proteomes" id="UP000192578"/>
    </source>
</evidence>
<dbReference type="InterPro" id="IPR017452">
    <property type="entry name" value="GPCR_Rhodpsn_7TM"/>
</dbReference>
<protein>
    <recommendedName>
        <fullName evidence="6">G-protein coupled receptors family 1 profile domain-containing protein</fullName>
    </recommendedName>
</protein>
<evidence type="ECO:0000259" key="6">
    <source>
        <dbReference type="PROSITE" id="PS50262"/>
    </source>
</evidence>
<dbReference type="CDD" id="cd00637">
    <property type="entry name" value="7tm_classA_rhodopsin-like"/>
    <property type="match status" value="1"/>
</dbReference>
<feature type="transmembrane region" description="Helical" evidence="5">
    <location>
        <begin position="255"/>
        <end position="277"/>
    </location>
</feature>
<keyword evidence="2 5" id="KW-0812">Transmembrane</keyword>
<dbReference type="GO" id="GO:0016020">
    <property type="term" value="C:membrane"/>
    <property type="evidence" value="ECO:0007669"/>
    <property type="project" value="UniProtKB-SubCell"/>
</dbReference>
<dbReference type="EMBL" id="MTYJ01000276">
    <property type="protein sequence ID" value="OWA52611.1"/>
    <property type="molecule type" value="Genomic_DNA"/>
</dbReference>
<dbReference type="PANTHER" id="PTHR45698:SF1">
    <property type="entry name" value="TRACE AMINE-ASSOCIATED RECEPTOR 13C-LIKE"/>
    <property type="match status" value="1"/>
</dbReference>
<dbReference type="Proteomes" id="UP000192578">
    <property type="component" value="Unassembled WGS sequence"/>
</dbReference>
<feature type="transmembrane region" description="Helical" evidence="5">
    <location>
        <begin position="197"/>
        <end position="223"/>
    </location>
</feature>
<dbReference type="OrthoDB" id="10640610at2759"/>
<proteinExistence type="predicted"/>
<comment type="subcellular location">
    <subcellularLocation>
        <location evidence="1">Membrane</location>
    </subcellularLocation>
</comment>
<comment type="caution">
    <text evidence="7">The sequence shown here is derived from an EMBL/GenBank/DDBJ whole genome shotgun (WGS) entry which is preliminary data.</text>
</comment>
<evidence type="ECO:0000256" key="1">
    <source>
        <dbReference type="ARBA" id="ARBA00004370"/>
    </source>
</evidence>
<accession>A0A9X6RMG5</accession>
<dbReference type="Pfam" id="PF00001">
    <property type="entry name" value="7tm_1"/>
    <property type="match status" value="1"/>
</dbReference>
<dbReference type="Gene3D" id="1.20.1070.10">
    <property type="entry name" value="Rhodopsin 7-helix transmembrane proteins"/>
    <property type="match status" value="1"/>
</dbReference>
<organism evidence="7 8">
    <name type="scientific">Hypsibius exemplaris</name>
    <name type="common">Freshwater tardigrade</name>
    <dbReference type="NCBI Taxonomy" id="2072580"/>
    <lineage>
        <taxon>Eukaryota</taxon>
        <taxon>Metazoa</taxon>
        <taxon>Ecdysozoa</taxon>
        <taxon>Tardigrada</taxon>
        <taxon>Eutardigrada</taxon>
        <taxon>Parachela</taxon>
        <taxon>Hypsibioidea</taxon>
        <taxon>Hypsibiidae</taxon>
        <taxon>Hypsibius</taxon>
    </lineage>
</organism>
<keyword evidence="3 5" id="KW-1133">Transmembrane helix</keyword>
<reference evidence="8" key="1">
    <citation type="submission" date="2017-01" db="EMBL/GenBank/DDBJ databases">
        <title>Comparative genomics of anhydrobiosis in the tardigrade Hypsibius dujardini.</title>
        <authorList>
            <person name="Yoshida Y."/>
            <person name="Koutsovoulos G."/>
            <person name="Laetsch D."/>
            <person name="Stevens L."/>
            <person name="Kumar S."/>
            <person name="Horikawa D."/>
            <person name="Ishino K."/>
            <person name="Komine S."/>
            <person name="Tomita M."/>
            <person name="Blaxter M."/>
            <person name="Arakawa K."/>
        </authorList>
    </citation>
    <scope>NUCLEOTIDE SEQUENCE [LARGE SCALE GENOMIC DNA]</scope>
    <source>
        <strain evidence="8">Z151</strain>
    </source>
</reference>
<keyword evidence="4 5" id="KW-0472">Membrane</keyword>
<evidence type="ECO:0000256" key="5">
    <source>
        <dbReference type="SAM" id="Phobius"/>
    </source>
</evidence>
<evidence type="ECO:0000256" key="2">
    <source>
        <dbReference type="ARBA" id="ARBA00022692"/>
    </source>
</evidence>